<dbReference type="Gene3D" id="3.40.50.150">
    <property type="entry name" value="Vaccinia Virus protein VP39"/>
    <property type="match status" value="1"/>
</dbReference>
<gene>
    <name evidence="2" type="ordered locus">Arcve_1646</name>
</gene>
<dbReference type="AlphaFoldDB" id="F2KQ43"/>
<name>F2KQ43_ARCVS</name>
<protein>
    <submittedName>
        <fullName evidence="2">Methyltransferase type 11</fullName>
    </submittedName>
</protein>
<dbReference type="Pfam" id="PF08241">
    <property type="entry name" value="Methyltransf_11"/>
    <property type="match status" value="1"/>
</dbReference>
<accession>F2KQ43</accession>
<keyword evidence="2" id="KW-0489">Methyltransferase</keyword>
<dbReference type="PANTHER" id="PTHR43591">
    <property type="entry name" value="METHYLTRANSFERASE"/>
    <property type="match status" value="1"/>
</dbReference>
<dbReference type="KEGG" id="ave:Arcve_1646"/>
<dbReference type="GO" id="GO:0032259">
    <property type="term" value="P:methylation"/>
    <property type="evidence" value="ECO:0007669"/>
    <property type="project" value="UniProtKB-KW"/>
</dbReference>
<evidence type="ECO:0000313" key="2">
    <source>
        <dbReference type="EMBL" id="AEA47646.1"/>
    </source>
</evidence>
<reference evidence="2 3" key="1">
    <citation type="submission" date="2011-03" db="EMBL/GenBank/DDBJ databases">
        <title>The complete genome of Archaeoglobus veneficus SNP6.</title>
        <authorList>
            <consortium name="US DOE Joint Genome Institute (JGI-PGF)"/>
            <person name="Lucas S."/>
            <person name="Copeland A."/>
            <person name="Lapidus A."/>
            <person name="Bruce D."/>
            <person name="Goodwin L."/>
            <person name="Pitluck S."/>
            <person name="Kyrpides N."/>
            <person name="Mavromatis K."/>
            <person name="Pagani I."/>
            <person name="Ivanova N."/>
            <person name="Mikhailova N."/>
            <person name="Lu M."/>
            <person name="Detter J.C."/>
            <person name="Tapia R."/>
            <person name="Han C."/>
            <person name="Land M."/>
            <person name="Hauser L."/>
            <person name="Markowitz V."/>
            <person name="Cheng J.-F."/>
            <person name="Hugenholtz P."/>
            <person name="Woyke T."/>
            <person name="Wu D."/>
            <person name="Spring S."/>
            <person name="Brambilla E."/>
            <person name="Klenk H.-P."/>
            <person name="Eisen J.A."/>
        </authorList>
    </citation>
    <scope>NUCLEOTIDE SEQUENCE [LARGE SCALE GENOMIC DNA]</scope>
    <source>
        <strain>SNP6</strain>
    </source>
</reference>
<dbReference type="SUPFAM" id="SSF53335">
    <property type="entry name" value="S-adenosyl-L-methionine-dependent methyltransferases"/>
    <property type="match status" value="1"/>
</dbReference>
<sequence>MGIEMSDVKEKIREYWDLRGKDYDKSPGHASLPEVWRDVLASVFERRMQILDVGTGTGFLALILAELGHEVVGIDLSKGMLEVAKKKARKLGVDVEFKLGDAENLPFDDCSFDAVICRHLLWTLPNPQKAIEEWSRVVRDGGKVVAIDGKWLDSSPPAKLRRFIGRIAVAVYERRNPWKNYHYRKEINKMLPFYGGSDPEKVAEMFGRAGLSDISVKDLSWIREMMLNSQPFVYRLAWGGRNYFMIEGFKRV</sequence>
<keyword evidence="3" id="KW-1185">Reference proteome</keyword>
<feature type="domain" description="Methyltransferase type 11" evidence="1">
    <location>
        <begin position="51"/>
        <end position="145"/>
    </location>
</feature>
<dbReference type="eggNOG" id="arCOG03529">
    <property type="taxonomic scope" value="Archaea"/>
</dbReference>
<keyword evidence="2" id="KW-0808">Transferase</keyword>
<evidence type="ECO:0000259" key="1">
    <source>
        <dbReference type="Pfam" id="PF08241"/>
    </source>
</evidence>
<dbReference type="Proteomes" id="UP000008136">
    <property type="component" value="Chromosome"/>
</dbReference>
<dbReference type="InterPro" id="IPR013216">
    <property type="entry name" value="Methyltransf_11"/>
</dbReference>
<organism evidence="2 3">
    <name type="scientific">Archaeoglobus veneficus (strain DSM 11195 / SNP6)</name>
    <dbReference type="NCBI Taxonomy" id="693661"/>
    <lineage>
        <taxon>Archaea</taxon>
        <taxon>Methanobacteriati</taxon>
        <taxon>Methanobacteriota</taxon>
        <taxon>Archaeoglobi</taxon>
        <taxon>Archaeoglobales</taxon>
        <taxon>Archaeoglobaceae</taxon>
        <taxon>Archaeoglobus</taxon>
    </lineage>
</organism>
<dbReference type="PANTHER" id="PTHR43591:SF24">
    <property type="entry name" value="2-METHOXY-6-POLYPRENYL-1,4-BENZOQUINOL METHYLASE, MITOCHONDRIAL"/>
    <property type="match status" value="1"/>
</dbReference>
<dbReference type="HOGENOM" id="CLU_037990_4_0_2"/>
<dbReference type="GO" id="GO:0008757">
    <property type="term" value="F:S-adenosylmethionine-dependent methyltransferase activity"/>
    <property type="evidence" value="ECO:0007669"/>
    <property type="project" value="InterPro"/>
</dbReference>
<proteinExistence type="predicted"/>
<dbReference type="InterPro" id="IPR029063">
    <property type="entry name" value="SAM-dependent_MTases_sf"/>
</dbReference>
<dbReference type="STRING" id="693661.Arcve_1646"/>
<dbReference type="CDD" id="cd02440">
    <property type="entry name" value="AdoMet_MTases"/>
    <property type="match status" value="1"/>
</dbReference>
<evidence type="ECO:0000313" key="3">
    <source>
        <dbReference type="Proteomes" id="UP000008136"/>
    </source>
</evidence>
<dbReference type="EMBL" id="CP002588">
    <property type="protein sequence ID" value="AEA47646.1"/>
    <property type="molecule type" value="Genomic_DNA"/>
</dbReference>